<evidence type="ECO:0000256" key="11">
    <source>
        <dbReference type="PROSITE-ProRule" id="PRU00035"/>
    </source>
</evidence>
<feature type="compositionally biased region" description="Polar residues" evidence="13">
    <location>
        <begin position="1976"/>
        <end position="1986"/>
    </location>
</feature>
<keyword evidence="5" id="KW-0862">Zinc</keyword>
<feature type="region of interest" description="Disordered" evidence="13">
    <location>
        <begin position="1807"/>
        <end position="1860"/>
    </location>
</feature>
<dbReference type="PANTHER" id="PTHR45915:SF2">
    <property type="entry name" value="TOUTATIS, ISOFORM E"/>
    <property type="match status" value="1"/>
</dbReference>
<evidence type="ECO:0000256" key="5">
    <source>
        <dbReference type="ARBA" id="ARBA00022833"/>
    </source>
</evidence>
<protein>
    <submittedName>
        <fullName evidence="19">DDT domain-containing protein</fullName>
    </submittedName>
</protein>
<feature type="region of interest" description="Disordered" evidence="13">
    <location>
        <begin position="1232"/>
        <end position="1257"/>
    </location>
</feature>
<evidence type="ECO:0000313" key="19">
    <source>
        <dbReference type="WBParaSite" id="SSLN_0001098001-mRNA-1"/>
    </source>
</evidence>
<keyword evidence="8 11" id="KW-0103">Bromodomain</keyword>
<dbReference type="PANTHER" id="PTHR45915">
    <property type="entry name" value="TRANSCRIPTION INTERMEDIARY FACTOR"/>
    <property type="match status" value="1"/>
</dbReference>
<keyword evidence="6" id="KW-0805">Transcription regulation</keyword>
<dbReference type="InterPro" id="IPR013083">
    <property type="entry name" value="Znf_RING/FYVE/PHD"/>
</dbReference>
<feature type="domain" description="PHD-type" evidence="15">
    <location>
        <begin position="1613"/>
        <end position="1685"/>
    </location>
</feature>
<reference evidence="19" key="1">
    <citation type="submission" date="2016-06" db="UniProtKB">
        <authorList>
            <consortium name="WormBaseParasite"/>
        </authorList>
    </citation>
    <scope>IDENTIFICATION</scope>
</reference>
<evidence type="ECO:0000256" key="12">
    <source>
        <dbReference type="PROSITE-ProRule" id="PRU00146"/>
    </source>
</evidence>
<sequence length="2193" mass="236797">MSESSVDALIAAAAETPVGRRHSQLSTTSSSKLSACSDLSSIPQLPNNSIASIAGLPFTQLPKQHSQSFMGDPIEQVIVPGLPASSCGPNTQKASFENDFALFRPAGASAPEFNLPRFLQPPPLLSPAMTNQLPALWSPWLPPLGTAAGGGSIPVLSTAASINPPPPPPLKLSDLPSLQPHLQQQALGLSSLNSLTELEKLREFFVQLVKDQRRLEDEKEVQLKTHRRMQLEKLKEQRIEKLIQAELKRPVEDLRLLNQEPLPAFDPIKGNKMSSKMFADCLLTVEFLHVFTEVLCIDSETIPSLGTLQSALVDRNRSCLDAVTHVIVELLKFAILDPGIPSPRLVTQLLGLRFSEMEVNSSTVTGLLRVFLIGRRGYEDEMSDWLAPTNVSHLSELSGDKLAALLAFVCDELVCSSRLISTEIDRTIDLQASLRREKFNLENKIRRIRILLARKFGTDMNVAQLYSGSQHNTDPQRVSLDESSKSTRCAPSPTESIDAKVKRLDYNHTVNSRDIDETEPTMFTLLQKTALGSESGAKFADAHIRQTVISSATCFAASPNASAAVSAAAIAAAYNSGDEEDVDTAEELEKRLETLNQVLEAKQLAIDECSYRLSGIYLGQDRYFRNYFVLGSVGGIFVEGQDIFGLSNSSQDKGLGVRVESSGTLFDPELIVAEIRASRELAVKRHYNFSGTAGTSSASSSSSSSSFRCSHKDTVSAIPTKPEPMSASLGYVLSPVSTEGGDISEPPTNHPPVLNSKQDEVNFGATQLKLSNSDSASHHERKADSDDHWKSLPVELNVKVNDQDPASSKKTCSISPAKNIEEEKNLACGGHSESDPTVGTPWNPSYCEPGDADFVCPVKCEETHEDEKIASGSKGSPEPDDVGTSEGDPSQSSCQPLDLSNKKIQNGAVLESNNGASTPSSNSFANDVADYILWNSFTEQDLSLALEESGLDEPFLTTAGLLFATQTGLLDRTSMGSSCSLNDPACHVVVLFYKLQILRALAYEMKKSVAVPKIDQKRGASLLTSSLRQLKVWLCDGARNSSEDGSRFCDSDPVNVDDTELLPQVDELLEKRGVQLQPLPTKKPDETIKDDEDYIDVNIYTHLPPQEFTNCWWRIHDLETLQSLLGALSPRGIRERMLVKSIQRNEETVGPSVLVDASSVIDLHTVSAALADGWSPNLLRVRSRRGKGRGNNVPFIPTPVSTSSLISLGATGTGSALLASAKSSHSCNPAVSLSTEAADRPATAELPSHSSFSLRQQSNNSSHCGVVHQADCASSSAPEDGADDALVTSMSSDPSTVSNVEQGVGLADADSGDQEFLEECQCLERIEGLVDRALSASLQVKGWQAPIKAMDDDSIHLIPRATPKRSRFEQWPLDVARERLRDLEAHLERRYLLPPLNCESHLDVVARGEQQEEEVSTLPSPVSQEHAHCVTGVSGGPDTTNMEGSTCSDSNSTPAHSETSEVTVPGPSLPHIRRVVRPAVPTSNCGRGTPASETEAGSVVTNGQSAGSATTSSGSGQFFLPPALLEWRQNVTRASSVEALNGLAKQLEAAVAWDKSIMKAICQICRRDKNEAQLLLCDGCDHGYHTYCFRPPLISIPLGDWFCFNCISKATGKRHCFVCGVSRPVLPPPPRLPALNNTTVTSSAQDPAHRLVVCCTCSRAVHPACLRPPAPRLPRRWRCSFCLSRGATFERVTQPTSTNKSATVTPSAPVGTAAGVVDANQSSSSKAVAETSRDGRVGFFVFVEDKIPNQLLCAFSEKIIGEFGFGLHSNIDQIVLGKPSANIKNKRKLAPQVAISDKRQCIRPDFKAHVAQNQPNRKAAGPVCTRGRRPKCASSLPPNSSGSRLSGSSKSRQDEQQHSLQQNVCRFSDLLPKHQKQQKQRRQQRKMLLLKKQRHQAANSLVCFSAKRPLKRGKLPPRVISTNADGGCNYAPLSSVDFDKELGSANGYLGVRNQPGPGGLLPGSDLGSVVGSSSLETPSQSETRGTSRPKRSRTMAGKLRQPMSTVDLEFCRRATEDLISHEASWPFRRPVSSKDVPLYRKVIKRPIDLSTILKRLSDEKASPNPYAASQAPSIAPPISKIDLNVSLPSTLLEVSTDDQSTLALEESETTQPANDSHFDSLKNVSVNEDGTAAADEGGSAGKATELTELMGDEPESGCPPDSSSLLSAPCPGVQGSSSVADLRTSPARDSIAT</sequence>
<dbReference type="PROSITE" id="PS50827">
    <property type="entry name" value="DDT"/>
    <property type="match status" value="1"/>
</dbReference>
<evidence type="ECO:0000259" key="14">
    <source>
        <dbReference type="PROSITE" id="PS50014"/>
    </source>
</evidence>
<dbReference type="GO" id="GO:0008270">
    <property type="term" value="F:zinc ion binding"/>
    <property type="evidence" value="ECO:0007669"/>
    <property type="project" value="UniProtKB-KW"/>
</dbReference>
<feature type="compositionally biased region" description="Low complexity" evidence="13">
    <location>
        <begin position="1834"/>
        <end position="1850"/>
    </location>
</feature>
<feature type="domain" description="PHD-type" evidence="15">
    <location>
        <begin position="1559"/>
        <end position="1609"/>
    </location>
</feature>
<feature type="domain" description="DDT" evidence="16">
    <location>
        <begin position="275"/>
        <end position="340"/>
    </location>
</feature>
<evidence type="ECO:0000259" key="16">
    <source>
        <dbReference type="PROSITE" id="PS50827"/>
    </source>
</evidence>
<dbReference type="PROSITE" id="PS01359">
    <property type="entry name" value="ZF_PHD_1"/>
    <property type="match status" value="1"/>
</dbReference>
<dbReference type="InterPro" id="IPR018501">
    <property type="entry name" value="DDT_dom"/>
</dbReference>
<feature type="compositionally biased region" description="Low complexity" evidence="13">
    <location>
        <begin position="1962"/>
        <end position="1975"/>
    </location>
</feature>
<evidence type="ECO:0000313" key="18">
    <source>
        <dbReference type="Proteomes" id="UP000275846"/>
    </source>
</evidence>
<dbReference type="PRINTS" id="PR00503">
    <property type="entry name" value="BROMODOMAIN"/>
</dbReference>
<feature type="region of interest" description="Disordered" evidence="13">
    <location>
        <begin position="1434"/>
        <end position="1514"/>
    </location>
</feature>
<dbReference type="STRING" id="70667.A0A183T271"/>
<dbReference type="EMBL" id="UYSU01035961">
    <property type="protein sequence ID" value="VDL96955.1"/>
    <property type="molecule type" value="Genomic_DNA"/>
</dbReference>
<dbReference type="SUPFAM" id="SSF57903">
    <property type="entry name" value="FYVE/PHD zinc finger"/>
    <property type="match status" value="2"/>
</dbReference>
<feature type="region of interest" description="Disordered" evidence="13">
    <location>
        <begin position="733"/>
        <end position="757"/>
    </location>
</feature>
<evidence type="ECO:0000313" key="17">
    <source>
        <dbReference type="EMBL" id="VDL96955.1"/>
    </source>
</evidence>
<evidence type="ECO:0000256" key="6">
    <source>
        <dbReference type="ARBA" id="ARBA00023015"/>
    </source>
</evidence>
<dbReference type="CDD" id="cd15545">
    <property type="entry name" value="PHD_BAZ2A_like"/>
    <property type="match status" value="1"/>
</dbReference>
<comment type="similarity">
    <text evidence="2">Belongs to the WAL family.</text>
</comment>
<dbReference type="SMART" id="SM00571">
    <property type="entry name" value="DDT"/>
    <property type="match status" value="1"/>
</dbReference>
<evidence type="ECO:0000256" key="13">
    <source>
        <dbReference type="SAM" id="MobiDB-lite"/>
    </source>
</evidence>
<evidence type="ECO:0000256" key="1">
    <source>
        <dbReference type="ARBA" id="ARBA00004123"/>
    </source>
</evidence>
<dbReference type="InterPro" id="IPR019787">
    <property type="entry name" value="Znf_PHD-finger"/>
</dbReference>
<dbReference type="FunFam" id="3.30.40.10:FF:000199">
    <property type="entry name" value="Bromodomain adjacent to zinc finger domain 2B"/>
    <property type="match status" value="1"/>
</dbReference>
<dbReference type="Pfam" id="PF00628">
    <property type="entry name" value="PHD"/>
    <property type="match status" value="2"/>
</dbReference>
<proteinExistence type="inferred from homology"/>
<feature type="compositionally biased region" description="Polar residues" evidence="13">
    <location>
        <begin position="1248"/>
        <end position="1257"/>
    </location>
</feature>
<feature type="compositionally biased region" description="Basic and acidic residues" evidence="13">
    <location>
        <begin position="776"/>
        <end position="790"/>
    </location>
</feature>
<evidence type="ECO:0000256" key="10">
    <source>
        <dbReference type="ARBA" id="ARBA00023242"/>
    </source>
</evidence>
<organism evidence="19">
    <name type="scientific">Schistocephalus solidus</name>
    <name type="common">Tapeworm</name>
    <dbReference type="NCBI Taxonomy" id="70667"/>
    <lineage>
        <taxon>Eukaryota</taxon>
        <taxon>Metazoa</taxon>
        <taxon>Spiralia</taxon>
        <taxon>Lophotrochozoa</taxon>
        <taxon>Platyhelminthes</taxon>
        <taxon>Cestoda</taxon>
        <taxon>Eucestoda</taxon>
        <taxon>Diphyllobothriidea</taxon>
        <taxon>Diphyllobothriidae</taxon>
        <taxon>Schistocephalus</taxon>
    </lineage>
</organism>
<dbReference type="SMART" id="SM00249">
    <property type="entry name" value="PHD"/>
    <property type="match status" value="2"/>
</dbReference>
<keyword evidence="18" id="KW-1185">Reference proteome</keyword>
<dbReference type="PROSITE" id="PS50016">
    <property type="entry name" value="ZF_PHD_2"/>
    <property type="match status" value="2"/>
</dbReference>
<evidence type="ECO:0000256" key="9">
    <source>
        <dbReference type="ARBA" id="ARBA00023163"/>
    </source>
</evidence>
<dbReference type="Gene3D" id="3.30.40.10">
    <property type="entry name" value="Zinc/RING finger domain, C3HC4 (zinc finger)"/>
    <property type="match status" value="2"/>
</dbReference>
<gene>
    <name evidence="17" type="ORF">SSLN_LOCUS10570</name>
</gene>
<feature type="compositionally biased region" description="Low complexity" evidence="13">
    <location>
        <begin position="1503"/>
        <end position="1514"/>
    </location>
</feature>
<reference evidence="17 18" key="2">
    <citation type="submission" date="2018-11" db="EMBL/GenBank/DDBJ databases">
        <authorList>
            <consortium name="Pathogen Informatics"/>
        </authorList>
    </citation>
    <scope>NUCLEOTIDE SEQUENCE [LARGE SCALE GENOMIC DNA]</scope>
    <source>
        <strain evidence="17 18">NST_G2</strain>
    </source>
</reference>
<keyword evidence="10" id="KW-0539">Nucleus</keyword>
<accession>A0A183T271</accession>
<dbReference type="GO" id="GO:0005634">
    <property type="term" value="C:nucleus"/>
    <property type="evidence" value="ECO:0007669"/>
    <property type="project" value="UniProtKB-SubCell"/>
</dbReference>
<dbReference type="SUPFAM" id="SSF47370">
    <property type="entry name" value="Bromodomain"/>
    <property type="match status" value="1"/>
</dbReference>
<dbReference type="InterPro" id="IPR036427">
    <property type="entry name" value="Bromodomain-like_sf"/>
</dbReference>
<dbReference type="WBParaSite" id="SSLN_0001098001-mRNA-1">
    <property type="protein sequence ID" value="SSLN_0001098001-mRNA-1"/>
    <property type="gene ID" value="SSLN_0001098001"/>
</dbReference>
<dbReference type="PROSITE" id="PS50014">
    <property type="entry name" value="BROMODOMAIN_2"/>
    <property type="match status" value="1"/>
</dbReference>
<evidence type="ECO:0000256" key="8">
    <source>
        <dbReference type="ARBA" id="ARBA00023117"/>
    </source>
</evidence>
<dbReference type="Proteomes" id="UP000275846">
    <property type="component" value="Unassembled WGS sequence"/>
</dbReference>
<dbReference type="Pfam" id="PF00439">
    <property type="entry name" value="Bromodomain"/>
    <property type="match status" value="1"/>
</dbReference>
<feature type="region of interest" description="Disordered" evidence="13">
    <location>
        <begin position="2128"/>
        <end position="2193"/>
    </location>
</feature>
<evidence type="ECO:0000256" key="7">
    <source>
        <dbReference type="ARBA" id="ARBA00023054"/>
    </source>
</evidence>
<feature type="domain" description="Bromo" evidence="14">
    <location>
        <begin position="2019"/>
        <end position="2066"/>
    </location>
</feature>
<dbReference type="InterPro" id="IPR001487">
    <property type="entry name" value="Bromodomain"/>
</dbReference>
<comment type="subcellular location">
    <subcellularLocation>
        <location evidence="1">Nucleus</location>
    </subcellularLocation>
</comment>
<feature type="region of interest" description="Disordered" evidence="13">
    <location>
        <begin position="468"/>
        <end position="494"/>
    </location>
</feature>
<dbReference type="GO" id="GO:0000785">
    <property type="term" value="C:chromatin"/>
    <property type="evidence" value="ECO:0007669"/>
    <property type="project" value="TreeGrafter"/>
</dbReference>
<dbReference type="InterPro" id="IPR019786">
    <property type="entry name" value="Zinc_finger_PHD-type_CS"/>
</dbReference>
<keyword evidence="7" id="KW-0175">Coiled coil</keyword>
<evidence type="ECO:0000256" key="4">
    <source>
        <dbReference type="ARBA" id="ARBA00022771"/>
    </source>
</evidence>
<keyword evidence="3" id="KW-0479">Metal-binding</keyword>
<feature type="region of interest" description="Disordered" evidence="13">
    <location>
        <begin position="865"/>
        <end position="898"/>
    </location>
</feature>
<dbReference type="InterPro" id="IPR001965">
    <property type="entry name" value="Znf_PHD"/>
</dbReference>
<evidence type="ECO:0000256" key="3">
    <source>
        <dbReference type="ARBA" id="ARBA00022723"/>
    </source>
</evidence>
<dbReference type="OrthoDB" id="784962at2759"/>
<feature type="compositionally biased region" description="Polar residues" evidence="13">
    <location>
        <begin position="1437"/>
        <end position="1462"/>
    </location>
</feature>
<feature type="region of interest" description="Disordered" evidence="13">
    <location>
        <begin position="1949"/>
        <end position="2000"/>
    </location>
</feature>
<keyword evidence="9" id="KW-0804">Transcription</keyword>
<evidence type="ECO:0000256" key="2">
    <source>
        <dbReference type="ARBA" id="ARBA00007444"/>
    </source>
</evidence>
<keyword evidence="4 12" id="KW-0863">Zinc-finger</keyword>
<name>A0A183T271_SCHSO</name>
<dbReference type="Gene3D" id="1.20.920.10">
    <property type="entry name" value="Bromodomain-like"/>
    <property type="match status" value="1"/>
</dbReference>
<evidence type="ECO:0000259" key="15">
    <source>
        <dbReference type="PROSITE" id="PS50016"/>
    </source>
</evidence>
<feature type="region of interest" description="Disordered" evidence="13">
    <location>
        <begin position="770"/>
        <end position="790"/>
    </location>
</feature>
<dbReference type="InterPro" id="IPR011011">
    <property type="entry name" value="Znf_FYVE_PHD"/>
</dbReference>